<evidence type="ECO:0000256" key="1">
    <source>
        <dbReference type="SAM" id="MobiDB-lite"/>
    </source>
</evidence>
<dbReference type="AlphaFoldDB" id="A0A9W7ZXY2"/>
<sequence length="188" mass="21420">MPKAAVATEDGVQAGYRAPRTRWSVTDDVRLLLGIHRLWPHFLKDMPVYAELCRRVEESGRVGMEPSQGPNGQAQNLGKQPLEGGLPTLWGILEQEFHDRGYDTLRQRALLLRLHYHRIPANFSDSAATQLLDLYREYGLQYRMINKIMVLDSNGPSLRALIRYYEIRRALTERASQTPHTPPDSPGS</sequence>
<comment type="caution">
    <text evidence="2">The sequence shown here is derived from an EMBL/GenBank/DDBJ whole genome shotgun (WGS) entry which is preliminary data.</text>
</comment>
<keyword evidence="3" id="KW-1185">Reference proteome</keyword>
<accession>A0A9W7ZXY2</accession>
<gene>
    <name evidence="2" type="ORF">IWQ60_008993</name>
</gene>
<feature type="region of interest" description="Disordered" evidence="1">
    <location>
        <begin position="61"/>
        <end position="80"/>
    </location>
</feature>
<protein>
    <submittedName>
        <fullName evidence="2">Uncharacterized protein</fullName>
    </submittedName>
</protein>
<evidence type="ECO:0000313" key="3">
    <source>
        <dbReference type="Proteomes" id="UP001150569"/>
    </source>
</evidence>
<reference evidence="2" key="1">
    <citation type="submission" date="2022-07" db="EMBL/GenBank/DDBJ databases">
        <title>Phylogenomic reconstructions and comparative analyses of Kickxellomycotina fungi.</title>
        <authorList>
            <person name="Reynolds N.K."/>
            <person name="Stajich J.E."/>
            <person name="Barry K."/>
            <person name="Grigoriev I.V."/>
            <person name="Crous P."/>
            <person name="Smith M.E."/>
        </authorList>
    </citation>
    <scope>NUCLEOTIDE SEQUENCE</scope>
    <source>
        <strain evidence="2">RSA 861</strain>
    </source>
</reference>
<feature type="compositionally biased region" description="Polar residues" evidence="1">
    <location>
        <begin position="68"/>
        <end position="78"/>
    </location>
</feature>
<evidence type="ECO:0000313" key="2">
    <source>
        <dbReference type="EMBL" id="KAJ1913981.1"/>
    </source>
</evidence>
<proteinExistence type="predicted"/>
<organism evidence="2 3">
    <name type="scientific">Tieghemiomyces parasiticus</name>
    <dbReference type="NCBI Taxonomy" id="78921"/>
    <lineage>
        <taxon>Eukaryota</taxon>
        <taxon>Fungi</taxon>
        <taxon>Fungi incertae sedis</taxon>
        <taxon>Zoopagomycota</taxon>
        <taxon>Kickxellomycotina</taxon>
        <taxon>Dimargaritomycetes</taxon>
        <taxon>Dimargaritales</taxon>
        <taxon>Dimargaritaceae</taxon>
        <taxon>Tieghemiomyces</taxon>
    </lineage>
</organism>
<name>A0A9W7ZXY2_9FUNG</name>
<dbReference type="EMBL" id="JANBPT010000712">
    <property type="protein sequence ID" value="KAJ1913981.1"/>
    <property type="molecule type" value="Genomic_DNA"/>
</dbReference>
<dbReference type="Proteomes" id="UP001150569">
    <property type="component" value="Unassembled WGS sequence"/>
</dbReference>